<evidence type="ECO:0000313" key="2">
    <source>
        <dbReference type="EMBL" id="KAG8461284.1"/>
    </source>
</evidence>
<evidence type="ECO:0000256" key="1">
    <source>
        <dbReference type="SAM" id="MobiDB-lite"/>
    </source>
</evidence>
<evidence type="ECO:0000313" key="3">
    <source>
        <dbReference type="Proteomes" id="UP000751190"/>
    </source>
</evidence>
<protein>
    <recommendedName>
        <fullName evidence="4">Band 7 domain-containing protein</fullName>
    </recommendedName>
</protein>
<proteinExistence type="predicted"/>
<dbReference type="Proteomes" id="UP000751190">
    <property type="component" value="Unassembled WGS sequence"/>
</dbReference>
<feature type="compositionally biased region" description="Basic and acidic residues" evidence="1">
    <location>
        <begin position="185"/>
        <end position="196"/>
    </location>
</feature>
<dbReference type="OrthoDB" id="10266334at2759"/>
<comment type="caution">
    <text evidence="2">The sequence shown here is derived from an EMBL/GenBank/DDBJ whole genome shotgun (WGS) entry which is preliminary data.</text>
</comment>
<reference evidence="2" key="1">
    <citation type="submission" date="2021-05" db="EMBL/GenBank/DDBJ databases">
        <title>The genome of the haptophyte Pavlova lutheri (Diacronema luteri, Pavlovales) - a model for lipid biosynthesis in eukaryotic algae.</title>
        <authorList>
            <person name="Hulatt C.J."/>
            <person name="Posewitz M.C."/>
        </authorList>
    </citation>
    <scope>NUCLEOTIDE SEQUENCE</scope>
    <source>
        <strain evidence="2">NIVA-4/92</strain>
    </source>
</reference>
<dbReference type="AlphaFoldDB" id="A0A8J5XIH8"/>
<accession>A0A8J5XIH8</accession>
<organism evidence="2 3">
    <name type="scientific">Diacronema lutheri</name>
    <name type="common">Unicellular marine alga</name>
    <name type="synonym">Monochrysis lutheri</name>
    <dbReference type="NCBI Taxonomy" id="2081491"/>
    <lineage>
        <taxon>Eukaryota</taxon>
        <taxon>Haptista</taxon>
        <taxon>Haptophyta</taxon>
        <taxon>Pavlovophyceae</taxon>
        <taxon>Pavlovales</taxon>
        <taxon>Pavlovaceae</taxon>
        <taxon>Diacronema</taxon>
    </lineage>
</organism>
<dbReference type="SUPFAM" id="SSF117892">
    <property type="entry name" value="Band 7/SPFH domain"/>
    <property type="match status" value="1"/>
</dbReference>
<keyword evidence="3" id="KW-1185">Reference proteome</keyword>
<evidence type="ECO:0008006" key="4">
    <source>
        <dbReference type="Google" id="ProtNLM"/>
    </source>
</evidence>
<gene>
    <name evidence="2" type="ORF">KFE25_010471</name>
</gene>
<dbReference type="OMA" id="MMNAVCA"/>
<dbReference type="InterPro" id="IPR036013">
    <property type="entry name" value="Band_7/SPFH_dom_sf"/>
</dbReference>
<feature type="region of interest" description="Disordered" evidence="1">
    <location>
        <begin position="121"/>
        <end position="144"/>
    </location>
</feature>
<feature type="region of interest" description="Disordered" evidence="1">
    <location>
        <begin position="175"/>
        <end position="196"/>
    </location>
</feature>
<sequence length="471" mass="52783">MARGGDFRDGTYRKRVFFGKRTVKEGEVCAVWNLSGQHKTVVGPHRQWIFMSDVRFLSRFTADQSEYLVVKHCSGHKEHLRGPLVMHCNPVHHESIRAEKGITLETFEALVVYSDDRRFGHSAERGEPAPRSPEAAGHSAMQSTVRRRVIRGPTLFFPDASEWIHAFSWHGARPTASASTPGRHAIGEDAEKGGHVGDKQPHALKFTKLNLTPTQLYFDVKDARTTDDAQITIGLMVFYHIVDVELMLDTTQDPIGDFVNALAADIMSFAADKAYEHVLSRTASMCELATFPILCGRAKSIGFTIDKVVFRGLRTSSHLQDMHNKAVSNATRLRLEALEAEQRERQLDLGTRHKAERERAQLAADSHAAAELRERADKEHAQRLRHWREQAQAEHERAQLQRDTELAYFSQLADRGVDLTTYLVAREASRPSQHIRIDGAAAELAQVHIALPHTEGKADGAKPTRAFGLFG</sequence>
<dbReference type="EMBL" id="JAGTXO010000026">
    <property type="protein sequence ID" value="KAG8461284.1"/>
    <property type="molecule type" value="Genomic_DNA"/>
</dbReference>
<name>A0A8J5XIH8_DIALT</name>